<dbReference type="GeneID" id="106174088"/>
<feature type="domain" description="C2H2-type" evidence="12">
    <location>
        <begin position="1566"/>
        <end position="1593"/>
    </location>
</feature>
<feature type="domain" description="C2H2-type" evidence="12">
    <location>
        <begin position="1538"/>
        <end position="1565"/>
    </location>
</feature>
<dbReference type="SUPFAM" id="SSF57667">
    <property type="entry name" value="beta-beta-alpha zinc fingers"/>
    <property type="match status" value="11"/>
</dbReference>
<feature type="domain" description="C2H2-type" evidence="12">
    <location>
        <begin position="935"/>
        <end position="962"/>
    </location>
</feature>
<sequence>MATTRGKQQSIQNKTKAHNQNVNIGVADIADNNSDNEECFDEDKEDNWPVLHIKNKPTSTKSISANELCVEKDDERESNAGKRTSLHADVKGVYIYIKTKKNENDDEIYNPGENVPFQGVSKDSLRESKKTIHDGILNIEDIIKKMKQNKKDKVKDKEKTQHFCQFCGIVYKSYKSCVKHEQKHINQKVITKLKKTRTEKRDFMCMYCGHTFATNLACEEHERIHTGERPYKCQFCDKSFYMARSKVRHENIHTNEKVYLCYFCGKIFNSRSSKAEHETIHTGEKPYKCQFCQKAFRNRCDVKVHERIHTGVKPYKCQFCEKSFKQKNKRKSHERVHTGERPYKCRYCEKAFSHNVNRTLHEKKHSSHNLLLAYCAISDSALFKKYECTIGDELIPVSSLTRPRFSVQCIPELEETKHLHIYCGMREMDQFKEDISNYSEEEDVKPVVDPIGVLEAQEAIPNNICERPVKKPRRGRASVFTLEEQKEKKKIANKERHRRTIFLGKQVERWEALKEELQPKSNEHLAKHLIDTYHKYVKLVSQQNTEADCADDLLNSKQPSRRRKNASPRRLNSVSSVHSGGKQASELDLKSQTKAEDKSYVFGYSDEKLPMANTPGAFVNLGGKTEGKTTEIKGEKDKVGFSSLNQCQSFDDGKVSDLEEFNNDDAELADDDDSETSSDESDNEQEDDDDDDVYEPGDDDYEPGTYKCEFCGKQIPRSSFARHKKTHKNDGNLQCKVCGCDFTTKEELKNHEHKKELAHVCQFCGKLFKQYFMCVKHEGEHKQSEVVEKEVEKPFTCETCGRCFQLIGHLRHHQRSHRVKDLFQCQYCIKTYKNKDCLVVHERTHTGENPFVCQHCGKGFAQKIRCQQHERSHTGERPYKCRYCEKTFATLNVRYFHEKTHSGEKPHHCKICFKGFTLKRQCRRHELIHTGEKPFKCGYCEKTFVQKGACVSHERVHTGVKPYKCRFCGQGFSHNVSRKSHEKTHTAAGQMVTKEKAAQRKPCTATGQTVSAESMMQENNCTQVGELPLTEGMPQRPGVSGPSAGQFMTLDRMTPGNTQPSFGQPGSVERTMYQYYGISPVLAWTVYLMYSVIENIQCLFSSYNQSRQVLICKVSGKKMDGPQVNQLVSPQSDRPVKPKQKRNRRKLVPIEVQKARKLEKDRQRSRETVHIGRQIERWNALRKELQIKHEVLAEILLDLYFKHAGPKTEIDDTRGQYESGQDNGYNTPESFYTDHLHVSWDNPDQGQTYFSDLFNVSAGQDPDRKMHKQIVSQDEKSGKYFEEDDIDKGGTDVQEKEDDDDLSVPSDEDIETDEFSKVAEESDDLYVPSDEDLETDDEEFSEGYNFYEPGDKEYQQGKRKCQKCGKFICKSGFKRHQKVHEKDRKMECKFCGSCFESVEEFSAHNHETVPKHECQFCGKNFKLYKKFNKHVKTCQETRENGEVKESCTCKFCGKKYLCESSCRKHEKTHKTGPFYCQYCKKEFEFKRVAKAHERTHAEAKKYICKYCGKKFAIKYCCQVHERSHTADKTKETQNKNSLLCHFCGKGFAASFMLQLHIRSHTGEKPFKCQTCFKSFSDNRRLKRHMLIHTGEKPYQCKFCEKRFVQQGACVSHMRVHTGEKPYKCHYCEKAFSHNVSRKAHEKSHEDM</sequence>
<evidence type="ECO:0000259" key="12">
    <source>
        <dbReference type="PROSITE" id="PS50157"/>
    </source>
</evidence>
<evidence type="ECO:0000256" key="7">
    <source>
        <dbReference type="ARBA" id="ARBA00023125"/>
    </source>
</evidence>
<dbReference type="PANTHER" id="PTHR24399">
    <property type="entry name" value="ZINC FINGER AND BTB DOMAIN-CONTAINING"/>
    <property type="match status" value="1"/>
</dbReference>
<keyword evidence="5" id="KW-0862">Zinc</keyword>
<proteinExistence type="predicted"/>
<feature type="domain" description="C2H2-type" evidence="12">
    <location>
        <begin position="1474"/>
        <end position="1501"/>
    </location>
</feature>
<feature type="domain" description="C2H2-type" evidence="12">
    <location>
        <begin position="343"/>
        <end position="370"/>
    </location>
</feature>
<dbReference type="SMART" id="SM00355">
    <property type="entry name" value="ZnF_C2H2"/>
    <property type="match status" value="26"/>
</dbReference>
<feature type="domain" description="C2H2-type" evidence="12">
    <location>
        <begin position="1412"/>
        <end position="1441"/>
    </location>
</feature>
<evidence type="ECO:0000256" key="11">
    <source>
        <dbReference type="SAM" id="MobiDB-lite"/>
    </source>
</evidence>
<accession>A0A2R2MJR8</accession>
<feature type="compositionally biased region" description="Polar residues" evidence="11">
    <location>
        <begin position="1123"/>
        <end position="1132"/>
    </location>
</feature>
<dbReference type="Pfam" id="PF00096">
    <property type="entry name" value="zf-C2H2"/>
    <property type="match status" value="1"/>
</dbReference>
<dbReference type="PROSITE" id="PS50157">
    <property type="entry name" value="ZINC_FINGER_C2H2_2"/>
    <property type="match status" value="21"/>
</dbReference>
<feature type="region of interest" description="Disordered" evidence="11">
    <location>
        <begin position="1122"/>
        <end position="1146"/>
    </location>
</feature>
<dbReference type="InterPro" id="IPR036236">
    <property type="entry name" value="Znf_C2H2_sf"/>
</dbReference>
<name>A0A2R2MJR8_LINAN</name>
<reference evidence="14" key="1">
    <citation type="submission" date="2025-08" db="UniProtKB">
        <authorList>
            <consortium name="RefSeq"/>
        </authorList>
    </citation>
    <scope>IDENTIFICATION</scope>
    <source>
        <tissue evidence="14">Gonads</tissue>
    </source>
</reference>
<dbReference type="GO" id="GO:0001227">
    <property type="term" value="F:DNA-binding transcription repressor activity, RNA polymerase II-specific"/>
    <property type="evidence" value="ECO:0007669"/>
    <property type="project" value="TreeGrafter"/>
</dbReference>
<evidence type="ECO:0000256" key="5">
    <source>
        <dbReference type="ARBA" id="ARBA00022833"/>
    </source>
</evidence>
<evidence type="ECO:0000256" key="4">
    <source>
        <dbReference type="ARBA" id="ARBA00022771"/>
    </source>
</evidence>
<feature type="domain" description="C2H2-type" evidence="12">
    <location>
        <begin position="963"/>
        <end position="990"/>
    </location>
</feature>
<dbReference type="FunFam" id="3.30.160.60:FF:000100">
    <property type="entry name" value="Zinc finger 45-like"/>
    <property type="match status" value="1"/>
</dbReference>
<evidence type="ECO:0000313" key="13">
    <source>
        <dbReference type="Proteomes" id="UP000085678"/>
    </source>
</evidence>
<dbReference type="KEGG" id="lak:106174088"/>
<keyword evidence="8" id="KW-0804">Transcription</keyword>
<feature type="domain" description="C2H2-type" evidence="12">
    <location>
        <begin position="851"/>
        <end position="878"/>
    </location>
</feature>
<feature type="domain" description="C2H2-type" evidence="12">
    <location>
        <begin position="1594"/>
        <end position="1621"/>
    </location>
</feature>
<evidence type="ECO:0000256" key="9">
    <source>
        <dbReference type="ARBA" id="ARBA00023242"/>
    </source>
</evidence>
<evidence type="ECO:0000256" key="2">
    <source>
        <dbReference type="ARBA" id="ARBA00022723"/>
    </source>
</evidence>
<feature type="domain" description="C2H2-type" evidence="12">
    <location>
        <begin position="907"/>
        <end position="934"/>
    </location>
</feature>
<feature type="domain" description="C2H2-type" evidence="12">
    <location>
        <begin position="315"/>
        <end position="342"/>
    </location>
</feature>
<feature type="compositionally biased region" description="Basic residues" evidence="11">
    <location>
        <begin position="1137"/>
        <end position="1146"/>
    </location>
</feature>
<feature type="domain" description="C2H2-type" evidence="12">
    <location>
        <begin position="231"/>
        <end position="258"/>
    </location>
</feature>
<dbReference type="InterPro" id="IPR013087">
    <property type="entry name" value="Znf_C2H2_type"/>
</dbReference>
<feature type="region of interest" description="Disordered" evidence="11">
    <location>
        <begin position="1260"/>
        <end position="1314"/>
    </location>
</feature>
<dbReference type="Proteomes" id="UP000085678">
    <property type="component" value="Unplaced"/>
</dbReference>
<feature type="domain" description="C2H2-type" evidence="12">
    <location>
        <begin position="259"/>
        <end position="286"/>
    </location>
</feature>
<feature type="domain" description="C2H2-type" evidence="12">
    <location>
        <begin position="1622"/>
        <end position="1647"/>
    </location>
</feature>
<dbReference type="InParanoid" id="A0A2R2MJR8"/>
<feature type="region of interest" description="Disordered" evidence="11">
    <location>
        <begin position="665"/>
        <end position="705"/>
    </location>
</feature>
<protein>
    <submittedName>
        <fullName evidence="14">Uncharacterized protein LOC106174088</fullName>
    </submittedName>
</protein>
<keyword evidence="4 10" id="KW-0863">Zinc-finger</keyword>
<keyword evidence="13" id="KW-1185">Reference proteome</keyword>
<evidence type="ECO:0000313" key="14">
    <source>
        <dbReference type="RefSeq" id="XP_023930455.1"/>
    </source>
</evidence>
<keyword evidence="7" id="KW-0238">DNA-binding</keyword>
<gene>
    <name evidence="14" type="primary">LOC106174088</name>
</gene>
<dbReference type="FunFam" id="3.30.160.60:FF:002343">
    <property type="entry name" value="Zinc finger protein 33A"/>
    <property type="match status" value="6"/>
</dbReference>
<evidence type="ECO:0000256" key="10">
    <source>
        <dbReference type="PROSITE-ProRule" id="PRU00042"/>
    </source>
</evidence>
<evidence type="ECO:0000256" key="8">
    <source>
        <dbReference type="ARBA" id="ARBA00023163"/>
    </source>
</evidence>
<dbReference type="GO" id="GO:0005654">
    <property type="term" value="C:nucleoplasm"/>
    <property type="evidence" value="ECO:0007669"/>
    <property type="project" value="TreeGrafter"/>
</dbReference>
<evidence type="ECO:0000256" key="1">
    <source>
        <dbReference type="ARBA" id="ARBA00004123"/>
    </source>
</evidence>
<keyword evidence="6" id="KW-0805">Transcription regulation</keyword>
<evidence type="ECO:0000256" key="6">
    <source>
        <dbReference type="ARBA" id="ARBA00023015"/>
    </source>
</evidence>
<dbReference type="PANTHER" id="PTHR24399:SF23">
    <property type="entry name" value="C2H2-TYPE DOMAIN-CONTAINING PROTEIN"/>
    <property type="match status" value="1"/>
</dbReference>
<dbReference type="FunFam" id="3.30.160.60:FF:000110">
    <property type="entry name" value="Zinc finger protein-like"/>
    <property type="match status" value="3"/>
</dbReference>
<dbReference type="GO" id="GO:0008270">
    <property type="term" value="F:zinc ion binding"/>
    <property type="evidence" value="ECO:0007669"/>
    <property type="project" value="UniProtKB-KW"/>
</dbReference>
<feature type="domain" description="C2H2-type" evidence="12">
    <location>
        <begin position="287"/>
        <end position="314"/>
    </location>
</feature>
<keyword evidence="2" id="KW-0479">Metal-binding</keyword>
<feature type="domain" description="C2H2-type" evidence="12">
    <location>
        <begin position="203"/>
        <end position="230"/>
    </location>
</feature>
<feature type="compositionally biased region" description="Polar residues" evidence="11">
    <location>
        <begin position="1216"/>
        <end position="1230"/>
    </location>
</feature>
<evidence type="ECO:0000256" key="3">
    <source>
        <dbReference type="ARBA" id="ARBA00022737"/>
    </source>
</evidence>
<feature type="domain" description="C2H2-type" evidence="12">
    <location>
        <begin position="1502"/>
        <end position="1529"/>
    </location>
</feature>
<feature type="compositionally biased region" description="Basic and acidic residues" evidence="11">
    <location>
        <begin position="1273"/>
        <end position="1294"/>
    </location>
</feature>
<keyword evidence="3" id="KW-0677">Repeat</keyword>
<dbReference type="OrthoDB" id="6077919at2759"/>
<feature type="domain" description="C2H2-type" evidence="12">
    <location>
        <begin position="733"/>
        <end position="759"/>
    </location>
</feature>
<comment type="subcellular location">
    <subcellularLocation>
        <location evidence="1">Nucleus</location>
    </subcellularLocation>
</comment>
<feature type="domain" description="C2H2-type" evidence="12">
    <location>
        <begin position="795"/>
        <end position="817"/>
    </location>
</feature>
<feature type="compositionally biased region" description="Acidic residues" evidence="11">
    <location>
        <begin position="1295"/>
        <end position="1313"/>
    </location>
</feature>
<dbReference type="RefSeq" id="XP_023930455.1">
    <property type="nucleotide sequence ID" value="XM_024074687.1"/>
</dbReference>
<dbReference type="FunFam" id="3.30.160.60:FF:000325">
    <property type="entry name" value="ZFP90 zinc finger protein"/>
    <property type="match status" value="1"/>
</dbReference>
<feature type="region of interest" description="Disordered" evidence="11">
    <location>
        <begin position="1207"/>
        <end position="1230"/>
    </location>
</feature>
<dbReference type="Gene3D" id="3.30.160.60">
    <property type="entry name" value="Classic Zinc Finger"/>
    <property type="match status" value="20"/>
</dbReference>
<organism evidence="13 14">
    <name type="scientific">Lingula anatina</name>
    <name type="common">Brachiopod</name>
    <name type="synonym">Lingula unguis</name>
    <dbReference type="NCBI Taxonomy" id="7574"/>
    <lineage>
        <taxon>Eukaryota</taxon>
        <taxon>Metazoa</taxon>
        <taxon>Spiralia</taxon>
        <taxon>Lophotrochozoa</taxon>
        <taxon>Brachiopoda</taxon>
        <taxon>Linguliformea</taxon>
        <taxon>Lingulata</taxon>
        <taxon>Lingulida</taxon>
        <taxon>Linguloidea</taxon>
        <taxon>Lingulidae</taxon>
        <taxon>Lingula</taxon>
    </lineage>
</organism>
<dbReference type="GO" id="GO:0000978">
    <property type="term" value="F:RNA polymerase II cis-regulatory region sequence-specific DNA binding"/>
    <property type="evidence" value="ECO:0007669"/>
    <property type="project" value="TreeGrafter"/>
</dbReference>
<feature type="domain" description="C2H2-type" evidence="12">
    <location>
        <begin position="879"/>
        <end position="906"/>
    </location>
</feature>
<feature type="region of interest" description="Disordered" evidence="11">
    <location>
        <begin position="556"/>
        <end position="592"/>
    </location>
</feature>
<keyword evidence="9" id="KW-0539">Nucleus</keyword>
<feature type="domain" description="C2H2-type" evidence="12">
    <location>
        <begin position="823"/>
        <end position="850"/>
    </location>
</feature>
<feature type="compositionally biased region" description="Acidic residues" evidence="11">
    <location>
        <begin position="665"/>
        <end position="702"/>
    </location>
</feature>
<dbReference type="PROSITE" id="PS00028">
    <property type="entry name" value="ZINC_FINGER_C2H2_1"/>
    <property type="match status" value="21"/>
</dbReference>